<dbReference type="RefSeq" id="WP_201919350.1">
    <property type="nucleotide sequence ID" value="NZ_BAABAX010000005.1"/>
</dbReference>
<organism evidence="6 7">
    <name type="scientific">Aquimarina mytili</name>
    <dbReference type="NCBI Taxonomy" id="874423"/>
    <lineage>
        <taxon>Bacteria</taxon>
        <taxon>Pseudomonadati</taxon>
        <taxon>Bacteroidota</taxon>
        <taxon>Flavobacteriia</taxon>
        <taxon>Flavobacteriales</taxon>
        <taxon>Flavobacteriaceae</taxon>
        <taxon>Aquimarina</taxon>
    </lineage>
</organism>
<accession>A0A936ZSK9</accession>
<dbReference type="AlphaFoldDB" id="A0A936ZSK9"/>
<keyword evidence="1" id="KW-0805">Transcription regulation</keyword>
<dbReference type="PRINTS" id="PR00032">
    <property type="entry name" value="HTHARAC"/>
</dbReference>
<dbReference type="InterPro" id="IPR009057">
    <property type="entry name" value="Homeodomain-like_sf"/>
</dbReference>
<dbReference type="GO" id="GO:0003700">
    <property type="term" value="F:DNA-binding transcription factor activity"/>
    <property type="evidence" value="ECO:0007669"/>
    <property type="project" value="InterPro"/>
</dbReference>
<dbReference type="PROSITE" id="PS00041">
    <property type="entry name" value="HTH_ARAC_FAMILY_1"/>
    <property type="match status" value="1"/>
</dbReference>
<evidence type="ECO:0000256" key="1">
    <source>
        <dbReference type="ARBA" id="ARBA00023015"/>
    </source>
</evidence>
<keyword evidence="7" id="KW-1185">Reference proteome</keyword>
<dbReference type="InterPro" id="IPR020449">
    <property type="entry name" value="Tscrpt_reg_AraC-type_HTH"/>
</dbReference>
<sequence length="313" mass="36730">MLIDVNYFRIGPILKETYIPWQWLVAPMFYLFAYYFLNKESIDKKRLFVLIAPFFVITIVHSIQFVYHLYFNPEYQISNYYERGLFLYTNLISFVHIPGVIFFMYQMIISYEKKHIGSIEKIKTETTWLKNLIHIGVVIVSIGMLSAILGVVLDMKQSYYAYPFFISLSLWIYWVGYVGINRSSSSEKLKKLQSTSSSKKMGYDTFAKINEYIITEKKYLSVDINLNAIADRFEISNGYLSQLINANTNKSFNDHINELRVEAAKKMLIDKRYDNYTIESIGIECGFKSKSNFYSTFKKFSGQTPNQFKKAKK</sequence>
<keyword evidence="2" id="KW-0238">DNA-binding</keyword>
<feature type="domain" description="HTH araC/xylS-type" evidence="5">
    <location>
        <begin position="207"/>
        <end position="311"/>
    </location>
</feature>
<keyword evidence="4" id="KW-0472">Membrane</keyword>
<protein>
    <submittedName>
        <fullName evidence="6">Helix-turn-helix transcriptional regulator</fullName>
    </submittedName>
</protein>
<evidence type="ECO:0000313" key="6">
    <source>
        <dbReference type="EMBL" id="MBL0683913.1"/>
    </source>
</evidence>
<dbReference type="SUPFAM" id="SSF46689">
    <property type="entry name" value="Homeodomain-like"/>
    <property type="match status" value="1"/>
</dbReference>
<name>A0A936ZSK9_9FLAO</name>
<feature type="transmembrane region" description="Helical" evidence="4">
    <location>
        <begin position="91"/>
        <end position="111"/>
    </location>
</feature>
<dbReference type="Proteomes" id="UP000651057">
    <property type="component" value="Unassembled WGS sequence"/>
</dbReference>
<dbReference type="PROSITE" id="PS01124">
    <property type="entry name" value="HTH_ARAC_FAMILY_2"/>
    <property type="match status" value="1"/>
</dbReference>
<dbReference type="Pfam" id="PF12833">
    <property type="entry name" value="HTH_18"/>
    <property type="match status" value="1"/>
</dbReference>
<feature type="transmembrane region" description="Helical" evidence="4">
    <location>
        <begin position="20"/>
        <end position="37"/>
    </location>
</feature>
<dbReference type="PANTHER" id="PTHR43280">
    <property type="entry name" value="ARAC-FAMILY TRANSCRIPTIONAL REGULATOR"/>
    <property type="match status" value="1"/>
</dbReference>
<evidence type="ECO:0000256" key="4">
    <source>
        <dbReference type="SAM" id="Phobius"/>
    </source>
</evidence>
<keyword evidence="4" id="KW-0812">Transmembrane</keyword>
<proteinExistence type="predicted"/>
<reference evidence="6" key="1">
    <citation type="submission" date="2021-01" db="EMBL/GenBank/DDBJ databases">
        <authorList>
            <person name="Zhong Y.L."/>
        </authorList>
    </citation>
    <scope>NUCLEOTIDE SEQUENCE</scope>
    <source>
        <strain evidence="6">KCTC 23302</strain>
    </source>
</reference>
<dbReference type="InterPro" id="IPR018060">
    <property type="entry name" value="HTH_AraC"/>
</dbReference>
<dbReference type="SMART" id="SM00342">
    <property type="entry name" value="HTH_ARAC"/>
    <property type="match status" value="1"/>
</dbReference>
<dbReference type="InterPro" id="IPR018062">
    <property type="entry name" value="HTH_AraC-typ_CS"/>
</dbReference>
<evidence type="ECO:0000256" key="3">
    <source>
        <dbReference type="ARBA" id="ARBA00023163"/>
    </source>
</evidence>
<gene>
    <name evidence="6" type="ORF">JJQ60_10325</name>
</gene>
<dbReference type="Gene3D" id="1.10.10.60">
    <property type="entry name" value="Homeodomain-like"/>
    <property type="match status" value="2"/>
</dbReference>
<feature type="transmembrane region" description="Helical" evidence="4">
    <location>
        <begin position="132"/>
        <end position="153"/>
    </location>
</feature>
<evidence type="ECO:0000256" key="2">
    <source>
        <dbReference type="ARBA" id="ARBA00023125"/>
    </source>
</evidence>
<keyword evidence="4" id="KW-1133">Transmembrane helix</keyword>
<keyword evidence="3" id="KW-0804">Transcription</keyword>
<evidence type="ECO:0000313" key="7">
    <source>
        <dbReference type="Proteomes" id="UP000651057"/>
    </source>
</evidence>
<dbReference type="GO" id="GO:0043565">
    <property type="term" value="F:sequence-specific DNA binding"/>
    <property type="evidence" value="ECO:0007669"/>
    <property type="project" value="InterPro"/>
</dbReference>
<feature type="transmembrane region" description="Helical" evidence="4">
    <location>
        <begin position="49"/>
        <end position="71"/>
    </location>
</feature>
<feature type="transmembrane region" description="Helical" evidence="4">
    <location>
        <begin position="159"/>
        <end position="180"/>
    </location>
</feature>
<dbReference type="EMBL" id="JAERQJ010000003">
    <property type="protein sequence ID" value="MBL0683913.1"/>
    <property type="molecule type" value="Genomic_DNA"/>
</dbReference>
<dbReference type="PANTHER" id="PTHR43280:SF34">
    <property type="entry name" value="ARAC-FAMILY TRANSCRIPTIONAL REGULATOR"/>
    <property type="match status" value="1"/>
</dbReference>
<comment type="caution">
    <text evidence="6">The sequence shown here is derived from an EMBL/GenBank/DDBJ whole genome shotgun (WGS) entry which is preliminary data.</text>
</comment>
<evidence type="ECO:0000259" key="5">
    <source>
        <dbReference type="PROSITE" id="PS01124"/>
    </source>
</evidence>